<evidence type="ECO:0000256" key="1">
    <source>
        <dbReference type="ARBA" id="ARBA00004651"/>
    </source>
</evidence>
<feature type="transmembrane region" description="Helical" evidence="10">
    <location>
        <begin position="265"/>
        <end position="286"/>
    </location>
</feature>
<dbReference type="Proteomes" id="UP000279307">
    <property type="component" value="Chromosome 10"/>
</dbReference>
<accession>A0A3L8DCS9</accession>
<dbReference type="PANTHER" id="PTHR21137">
    <property type="entry name" value="ODORANT RECEPTOR"/>
    <property type="match status" value="1"/>
</dbReference>
<evidence type="ECO:0000256" key="10">
    <source>
        <dbReference type="RuleBase" id="RU351113"/>
    </source>
</evidence>
<feature type="transmembrane region" description="Helical" evidence="10">
    <location>
        <begin position="117"/>
        <end position="140"/>
    </location>
</feature>
<evidence type="ECO:0000313" key="12">
    <source>
        <dbReference type="Proteomes" id="UP000279307"/>
    </source>
</evidence>
<reference evidence="11 12" key="1">
    <citation type="journal article" date="2018" name="Genome Res.">
        <title>The genomic architecture and molecular evolution of ant odorant receptors.</title>
        <authorList>
            <person name="McKenzie S.K."/>
            <person name="Kronauer D.J.C."/>
        </authorList>
    </citation>
    <scope>NUCLEOTIDE SEQUENCE [LARGE SCALE GENOMIC DNA]</scope>
    <source>
        <strain evidence="11">Clonal line C1</strain>
    </source>
</reference>
<organism evidence="11 12">
    <name type="scientific">Ooceraea biroi</name>
    <name type="common">Clonal raider ant</name>
    <name type="synonym">Cerapachys biroi</name>
    <dbReference type="NCBI Taxonomy" id="2015173"/>
    <lineage>
        <taxon>Eukaryota</taxon>
        <taxon>Metazoa</taxon>
        <taxon>Ecdysozoa</taxon>
        <taxon>Arthropoda</taxon>
        <taxon>Hexapoda</taxon>
        <taxon>Insecta</taxon>
        <taxon>Pterygota</taxon>
        <taxon>Neoptera</taxon>
        <taxon>Endopterygota</taxon>
        <taxon>Hymenoptera</taxon>
        <taxon>Apocrita</taxon>
        <taxon>Aculeata</taxon>
        <taxon>Formicoidea</taxon>
        <taxon>Formicidae</taxon>
        <taxon>Dorylinae</taxon>
        <taxon>Ooceraea</taxon>
    </lineage>
</organism>
<evidence type="ECO:0000256" key="7">
    <source>
        <dbReference type="ARBA" id="ARBA00023136"/>
    </source>
</evidence>
<keyword evidence="5 10" id="KW-0552">Olfaction</keyword>
<sequence>MVFVGERCYKIHRIMFMAMGLWPYQRPFILRIQAVFFSIAYCCALFFQFTAFLTTTCNTDCILKRFSYISIDCVYAMNYYSFYFNSESIKQMLEHIQLDWKMFENSDTIKIFEEYLFVSYVFAVFGCTFVFICVFVFMVIECRPVILDIIIPMNESRPRKVEVDMEIFVDKEQYFFLYIMEEVLLLGIGLCTVITTGTFLATLGEHCCATYRIASCLIENTVTIHTLAIPVDQKIQFMHRSICLSVYIHRRTMEFVKRKLLSFNLWYFPLILIGVLSSSCLLFRLYLAIIKANDWYDILVCCVVLYACLLYMFVANFLGQSYTEHSVELLESTYNSLWYVAPLPIQKLFLIMQTAIKGHKIVVGGLFTLSIEGFSTLITSAVSYFTVIHAMYL</sequence>
<evidence type="ECO:0000256" key="2">
    <source>
        <dbReference type="ARBA" id="ARBA00022475"/>
    </source>
</evidence>
<dbReference type="OrthoDB" id="7550312at2759"/>
<keyword evidence="4 10" id="KW-0812">Transmembrane</keyword>
<feature type="transmembrane region" description="Helical" evidence="10">
    <location>
        <begin position="298"/>
        <end position="318"/>
    </location>
</feature>
<keyword evidence="8 10" id="KW-0675">Receptor</keyword>
<dbReference type="PANTHER" id="PTHR21137:SF35">
    <property type="entry name" value="ODORANT RECEPTOR 19A-RELATED"/>
    <property type="match status" value="1"/>
</dbReference>
<evidence type="ECO:0000256" key="3">
    <source>
        <dbReference type="ARBA" id="ARBA00022606"/>
    </source>
</evidence>
<evidence type="ECO:0000256" key="4">
    <source>
        <dbReference type="ARBA" id="ARBA00022692"/>
    </source>
</evidence>
<keyword evidence="3 10" id="KW-0716">Sensory transduction</keyword>
<dbReference type="GO" id="GO:0007165">
    <property type="term" value="P:signal transduction"/>
    <property type="evidence" value="ECO:0007669"/>
    <property type="project" value="UniProtKB-KW"/>
</dbReference>
<dbReference type="AlphaFoldDB" id="A0A3L8DCS9"/>
<keyword evidence="6 10" id="KW-1133">Transmembrane helix</keyword>
<evidence type="ECO:0000256" key="5">
    <source>
        <dbReference type="ARBA" id="ARBA00022725"/>
    </source>
</evidence>
<evidence type="ECO:0000256" key="9">
    <source>
        <dbReference type="ARBA" id="ARBA00023224"/>
    </source>
</evidence>
<evidence type="ECO:0000256" key="6">
    <source>
        <dbReference type="ARBA" id="ARBA00022989"/>
    </source>
</evidence>
<evidence type="ECO:0000256" key="8">
    <source>
        <dbReference type="ARBA" id="ARBA00023170"/>
    </source>
</evidence>
<dbReference type="GO" id="GO:0004984">
    <property type="term" value="F:olfactory receptor activity"/>
    <property type="evidence" value="ECO:0007669"/>
    <property type="project" value="InterPro"/>
</dbReference>
<keyword evidence="2" id="KW-1003">Cell membrane</keyword>
<proteinExistence type="inferred from homology"/>
<feature type="transmembrane region" description="Helical" evidence="10">
    <location>
        <begin position="66"/>
        <end position="84"/>
    </location>
</feature>
<feature type="transmembrane region" description="Helical" evidence="10">
    <location>
        <begin position="28"/>
        <end position="54"/>
    </location>
</feature>
<keyword evidence="7 10" id="KW-0472">Membrane</keyword>
<feature type="transmembrane region" description="Helical" evidence="10">
    <location>
        <begin position="175"/>
        <end position="195"/>
    </location>
</feature>
<comment type="similarity">
    <text evidence="10">Belongs to the insect chemoreceptor superfamily. Heteromeric odorant receptor channel (TC 1.A.69) family.</text>
</comment>
<keyword evidence="9 10" id="KW-0807">Transducer</keyword>
<comment type="subcellular location">
    <subcellularLocation>
        <location evidence="1 10">Cell membrane</location>
        <topology evidence="1 10">Multi-pass membrane protein</topology>
    </subcellularLocation>
</comment>
<dbReference type="EMBL" id="QOIP01000010">
    <property type="protein sequence ID" value="RLU17952.1"/>
    <property type="molecule type" value="Genomic_DNA"/>
</dbReference>
<evidence type="ECO:0000313" key="11">
    <source>
        <dbReference type="EMBL" id="RLU17952.1"/>
    </source>
</evidence>
<protein>
    <recommendedName>
        <fullName evidence="10">Odorant receptor</fullName>
    </recommendedName>
</protein>
<gene>
    <name evidence="11" type="ORF">DMN91_010192</name>
</gene>
<dbReference type="Pfam" id="PF02949">
    <property type="entry name" value="7tm_6"/>
    <property type="match status" value="1"/>
</dbReference>
<name>A0A3L8DCS9_OOCBI</name>
<dbReference type="GO" id="GO:0005549">
    <property type="term" value="F:odorant binding"/>
    <property type="evidence" value="ECO:0007669"/>
    <property type="project" value="InterPro"/>
</dbReference>
<dbReference type="GO" id="GO:0005886">
    <property type="term" value="C:plasma membrane"/>
    <property type="evidence" value="ECO:0007669"/>
    <property type="project" value="UniProtKB-SubCell"/>
</dbReference>
<dbReference type="InterPro" id="IPR004117">
    <property type="entry name" value="7tm6_olfct_rcpt"/>
</dbReference>
<comment type="caution">
    <text evidence="11">The sequence shown here is derived from an EMBL/GenBank/DDBJ whole genome shotgun (WGS) entry which is preliminary data.</text>
</comment>
<feature type="transmembrane region" description="Helical" evidence="10">
    <location>
        <begin position="363"/>
        <end position="392"/>
    </location>
</feature>